<sequence>MSDFIFSLWHPVDEWQLGGNWLQQNGLRIEDSTPDKATIPFYCSLGLIFFAILPLLLTCARCCCTDKENKNPSEVGATTAASLLTTAAAVVVFFSYKCDSVELLQTGIILYYITIALSLVEAILLFCAFGRACCDDQGCGSRVKTFLTYVIQTALLLLSLIVILAICIYGTQPAFESLLSDSKEGKQLLNRLEEAENIANKEIKSHKFSASSN</sequence>
<feature type="transmembrane region" description="Helical" evidence="1">
    <location>
        <begin position="108"/>
        <end position="134"/>
    </location>
</feature>
<evidence type="ECO:0008006" key="3">
    <source>
        <dbReference type="Google" id="ProtNLM"/>
    </source>
</evidence>
<feature type="transmembrane region" description="Helical" evidence="1">
    <location>
        <begin position="39"/>
        <end position="63"/>
    </location>
</feature>
<evidence type="ECO:0000313" key="2">
    <source>
        <dbReference type="EMBL" id="CBY31452.1"/>
    </source>
</evidence>
<protein>
    <recommendedName>
        <fullName evidence="3">Transmembrane protein</fullName>
    </recommendedName>
</protein>
<keyword evidence="1" id="KW-0812">Transmembrane</keyword>
<keyword evidence="1" id="KW-1133">Transmembrane helix</keyword>
<proteinExistence type="predicted"/>
<dbReference type="Proteomes" id="UP000011014">
    <property type="component" value="Unassembled WGS sequence"/>
</dbReference>
<organism evidence="2">
    <name type="scientific">Oikopleura dioica</name>
    <name type="common">Tunicate</name>
    <dbReference type="NCBI Taxonomy" id="34765"/>
    <lineage>
        <taxon>Eukaryota</taxon>
        <taxon>Metazoa</taxon>
        <taxon>Chordata</taxon>
        <taxon>Tunicata</taxon>
        <taxon>Appendicularia</taxon>
        <taxon>Copelata</taxon>
        <taxon>Oikopleuridae</taxon>
        <taxon>Oikopleura</taxon>
    </lineage>
</organism>
<dbReference type="AlphaFoldDB" id="E4Y752"/>
<evidence type="ECO:0000256" key="1">
    <source>
        <dbReference type="SAM" id="Phobius"/>
    </source>
</evidence>
<gene>
    <name evidence="2" type="ORF">GSOID_T00025358001</name>
</gene>
<dbReference type="EMBL" id="FN654304">
    <property type="protein sequence ID" value="CBY31452.1"/>
    <property type="molecule type" value="Genomic_DNA"/>
</dbReference>
<feature type="transmembrane region" description="Helical" evidence="1">
    <location>
        <begin position="146"/>
        <end position="171"/>
    </location>
</feature>
<accession>E4Y752</accession>
<keyword evidence="1" id="KW-0472">Membrane</keyword>
<name>E4Y752_OIKDI</name>
<feature type="transmembrane region" description="Helical" evidence="1">
    <location>
        <begin position="75"/>
        <end position="96"/>
    </location>
</feature>
<reference evidence="2" key="1">
    <citation type="journal article" date="2010" name="Science">
        <title>Plasticity of animal genome architecture unmasked by rapid evolution of a pelagic tunicate.</title>
        <authorList>
            <person name="Denoeud F."/>
            <person name="Henriet S."/>
            <person name="Mungpakdee S."/>
            <person name="Aury J.M."/>
            <person name="Da Silva C."/>
            <person name="Brinkmann H."/>
            <person name="Mikhaleva J."/>
            <person name="Olsen L.C."/>
            <person name="Jubin C."/>
            <person name="Canestro C."/>
            <person name="Bouquet J.M."/>
            <person name="Danks G."/>
            <person name="Poulain J."/>
            <person name="Campsteijn C."/>
            <person name="Adamski M."/>
            <person name="Cross I."/>
            <person name="Yadetie F."/>
            <person name="Muffato M."/>
            <person name="Louis A."/>
            <person name="Butcher S."/>
            <person name="Tsagkogeorga G."/>
            <person name="Konrad A."/>
            <person name="Singh S."/>
            <person name="Jensen M.F."/>
            <person name="Cong E.H."/>
            <person name="Eikeseth-Otteraa H."/>
            <person name="Noel B."/>
            <person name="Anthouard V."/>
            <person name="Porcel B.M."/>
            <person name="Kachouri-Lafond R."/>
            <person name="Nishino A."/>
            <person name="Ugolini M."/>
            <person name="Chourrout P."/>
            <person name="Nishida H."/>
            <person name="Aasland R."/>
            <person name="Huzurbazar S."/>
            <person name="Westhof E."/>
            <person name="Delsuc F."/>
            <person name="Lehrach H."/>
            <person name="Reinhardt R."/>
            <person name="Weissenbach J."/>
            <person name="Roy S.W."/>
            <person name="Artiguenave F."/>
            <person name="Postlethwait J.H."/>
            <person name="Manak J.R."/>
            <person name="Thompson E.M."/>
            <person name="Jaillon O."/>
            <person name="Du Pasquier L."/>
            <person name="Boudinot P."/>
            <person name="Liberles D.A."/>
            <person name="Volff J.N."/>
            <person name="Philippe H."/>
            <person name="Lenhard B."/>
            <person name="Roest Crollius H."/>
            <person name="Wincker P."/>
            <person name="Chourrout D."/>
        </authorList>
    </citation>
    <scope>NUCLEOTIDE SEQUENCE [LARGE SCALE GENOMIC DNA]</scope>
</reference>